<feature type="domain" description="NAD-dependent epimerase/dehydratase" evidence="1">
    <location>
        <begin position="5"/>
        <end position="44"/>
    </location>
</feature>
<organism evidence="2 3">
    <name type="scientific">Nonlabens ulvanivorans</name>
    <name type="common">Persicivirga ulvanivorans</name>
    <dbReference type="NCBI Taxonomy" id="906888"/>
    <lineage>
        <taxon>Bacteria</taxon>
        <taxon>Pseudomonadati</taxon>
        <taxon>Bacteroidota</taxon>
        <taxon>Flavobacteriia</taxon>
        <taxon>Flavobacteriales</taxon>
        <taxon>Flavobacteriaceae</taxon>
        <taxon>Nonlabens</taxon>
    </lineage>
</organism>
<dbReference type="SUPFAM" id="SSF51735">
    <property type="entry name" value="NAD(P)-binding Rossmann-fold domains"/>
    <property type="match status" value="1"/>
</dbReference>
<accession>A0A090WDA6</accession>
<dbReference type="EMBL" id="BBNT01000003">
    <property type="protein sequence ID" value="GAL74975.1"/>
    <property type="molecule type" value="Genomic_DNA"/>
</dbReference>
<dbReference type="Pfam" id="PF01370">
    <property type="entry name" value="Epimerase"/>
    <property type="match status" value="1"/>
</dbReference>
<dbReference type="AlphaFoldDB" id="A0A090WDA6"/>
<keyword evidence="2" id="KW-0456">Lyase</keyword>
<protein>
    <submittedName>
        <fullName evidence="2">dTDP-glucose 4,6-dehydratase</fullName>
        <ecNumber evidence="2">4.2.1.46</ecNumber>
    </submittedName>
</protein>
<dbReference type="Proteomes" id="UP000029647">
    <property type="component" value="Unassembled WGS sequence"/>
</dbReference>
<evidence type="ECO:0000313" key="3">
    <source>
        <dbReference type="Proteomes" id="UP000029647"/>
    </source>
</evidence>
<sequence>MNKTLITGVAGNVGSALAHYLLAKGNQVVGVDNLSTGNISKLPKDETLLL</sequence>
<evidence type="ECO:0000259" key="1">
    <source>
        <dbReference type="Pfam" id="PF01370"/>
    </source>
</evidence>
<gene>
    <name evidence="2" type="ORF">JCM19275_1014</name>
</gene>
<dbReference type="Gene3D" id="3.40.50.720">
    <property type="entry name" value="NAD(P)-binding Rossmann-like Domain"/>
    <property type="match status" value="1"/>
</dbReference>
<comment type="caution">
    <text evidence="2">The sequence shown here is derived from an EMBL/GenBank/DDBJ whole genome shotgun (WGS) entry which is preliminary data.</text>
</comment>
<dbReference type="InterPro" id="IPR001509">
    <property type="entry name" value="Epimerase_deHydtase"/>
</dbReference>
<dbReference type="GO" id="GO:0008460">
    <property type="term" value="F:dTDP-glucose 4,6-dehydratase activity"/>
    <property type="evidence" value="ECO:0007669"/>
    <property type="project" value="UniProtKB-EC"/>
</dbReference>
<proteinExistence type="predicted"/>
<evidence type="ECO:0000313" key="2">
    <source>
        <dbReference type="EMBL" id="GAL74975.1"/>
    </source>
</evidence>
<name>A0A090WDA6_NONUL</name>
<dbReference type="InterPro" id="IPR036291">
    <property type="entry name" value="NAD(P)-bd_dom_sf"/>
</dbReference>
<reference evidence="2 3" key="1">
    <citation type="journal article" date="2014" name="Genome Announc.">
        <title>Draft Genome Sequences of Marine Flavobacterium Nonlabens Strains NR17, NR24, NR27, NR32, NR33, and Ara13.</title>
        <authorList>
            <person name="Nakanishi M."/>
            <person name="Meirelles P."/>
            <person name="Suzuki R."/>
            <person name="Takatani N."/>
            <person name="Mino S."/>
            <person name="Suda W."/>
            <person name="Oshima K."/>
            <person name="Hattori M."/>
            <person name="Ohkuma M."/>
            <person name="Hosokawa M."/>
            <person name="Miyashita K."/>
            <person name="Thompson F.L."/>
            <person name="Niwa A."/>
            <person name="Sawabe T."/>
            <person name="Sawabe T."/>
        </authorList>
    </citation>
    <scope>NUCLEOTIDE SEQUENCE [LARGE SCALE GENOMIC DNA]</scope>
    <source>
        <strain evidence="3">JCM19275</strain>
    </source>
</reference>
<dbReference type="EC" id="4.2.1.46" evidence="2"/>